<evidence type="ECO:0000259" key="3">
    <source>
        <dbReference type="PROSITE" id="PS50048"/>
    </source>
</evidence>
<sequence length="612" mass="69856">MDVPEAGRKGVARRSKYSKNGCSECKRRKVKCDETKPACWQCSHLGKRCVYMVNNSKIRFKEINVLSLRGRERVTDKKACARNGTGSSDPARVTMREVDNRMDLGGMDDPLQTTESQLRVPNYEFHGNWVVQARAGWDAVAQRLYMVPEEELGYLRVFYYKSSWWLLPLAVSAETNICNNVLFEQLARINIAEQVTTSYLQSALISVAAKFLYNTTRLVKHREVRQTHLRLVFEQLHREFSRLPEVNIAQGKIESLMLCVLILTLDSSSFDGKSWRIHFSGAKNLFSKYGIYCNRLPMEPSQRYLVVLVKSWLAAIEATASLLNSGTLQTDQEIDEIFSLGSTDDSAPILREMGLLTNGGYNIFLGYSREALMLLKAVKKFLRDPSADRYNDQFLLITDLLQASRKYAVIPNNFGLVNNTACTEMFSIKASAIVRHRGQVYSILDTIQQVQVESLFITFLLKGFHFSQNCMLIQNSANRIWRNIEWMFEESHLSAGEIHSIMAKIADGSVKTYEDFRTLNINLAPLYIIKPLLSDFRCMMVHTGIVICSSVLTHRMDIDMIRCKLIAYFQYIVDVLGAESGKTSLQYLFSIWRQPSYCSATCLREDVPLPFS</sequence>
<dbReference type="Pfam" id="PF11951">
    <property type="entry name" value="Fungal_trans_2"/>
    <property type="match status" value="1"/>
</dbReference>
<organism evidence="4 5">
    <name type="scientific">Eremothecium gossypii (strain ATCC 10895 / CBS 109.51 / FGSC 9923 / NRRL Y-1056)</name>
    <name type="common">Yeast</name>
    <name type="synonym">Ashbya gossypii</name>
    <dbReference type="NCBI Taxonomy" id="284811"/>
    <lineage>
        <taxon>Eukaryota</taxon>
        <taxon>Fungi</taxon>
        <taxon>Dikarya</taxon>
        <taxon>Ascomycota</taxon>
        <taxon>Saccharomycotina</taxon>
        <taxon>Saccharomycetes</taxon>
        <taxon>Saccharomycetales</taxon>
        <taxon>Saccharomycetaceae</taxon>
        <taxon>Eremothecium</taxon>
    </lineage>
</organism>
<dbReference type="EMBL" id="AE016819">
    <property type="protein sequence ID" value="AAS53542.1"/>
    <property type="molecule type" value="Genomic_DNA"/>
</dbReference>
<dbReference type="SMART" id="SM00066">
    <property type="entry name" value="GAL4"/>
    <property type="match status" value="1"/>
</dbReference>
<reference evidence="4 5" key="1">
    <citation type="journal article" date="2004" name="Science">
        <title>The Ashbya gossypii genome as a tool for mapping the ancient Saccharomyces cerevisiae genome.</title>
        <authorList>
            <person name="Dietrich F.S."/>
            <person name="Voegeli S."/>
            <person name="Brachat S."/>
            <person name="Lerch A."/>
            <person name="Gates K."/>
            <person name="Steiner S."/>
            <person name="Mohr C."/>
            <person name="Pohlmann R."/>
            <person name="Luedi P."/>
            <person name="Choi S."/>
            <person name="Wing R.A."/>
            <person name="Flavier A."/>
            <person name="Gaffney T.D."/>
            <person name="Philippsen P."/>
        </authorList>
    </citation>
    <scope>NUCLEOTIDE SEQUENCE [LARGE SCALE GENOMIC DNA]</scope>
    <source>
        <strain evidence="5">ATCC 10895 / CBS 109.51 / FGSC 9923 / NRRL Y-1056</strain>
    </source>
</reference>
<dbReference type="AlphaFoldDB" id="Q754A1"/>
<dbReference type="SUPFAM" id="SSF57701">
    <property type="entry name" value="Zn2/Cys6 DNA-binding domain"/>
    <property type="match status" value="1"/>
</dbReference>
<evidence type="ECO:0000313" key="5">
    <source>
        <dbReference type="Proteomes" id="UP000000591"/>
    </source>
</evidence>
<dbReference type="Pfam" id="PF00172">
    <property type="entry name" value="Zn_clus"/>
    <property type="match status" value="1"/>
</dbReference>
<keyword evidence="2" id="KW-0539">Nucleus</keyword>
<dbReference type="PROSITE" id="PS00463">
    <property type="entry name" value="ZN2_CY6_FUNGAL_1"/>
    <property type="match status" value="1"/>
</dbReference>
<reference evidence="5" key="2">
    <citation type="journal article" date="2013" name="G3 (Bethesda)">
        <title>Genomes of Ashbya fungi isolated from insects reveal four mating-type loci, numerous translocations, lack of transposons, and distinct gene duplications.</title>
        <authorList>
            <person name="Dietrich F.S."/>
            <person name="Voegeli S."/>
            <person name="Kuo S."/>
            <person name="Philippsen P."/>
        </authorList>
    </citation>
    <scope>GENOME REANNOTATION</scope>
    <source>
        <strain evidence="5">ATCC 10895 / CBS 109.51 / FGSC 9923 / NRRL Y-1056</strain>
    </source>
</reference>
<dbReference type="HOGENOM" id="CLU_427120_0_0_1"/>
<dbReference type="Gene3D" id="4.10.240.10">
    <property type="entry name" value="Zn(2)-C6 fungal-type DNA-binding domain"/>
    <property type="match status" value="1"/>
</dbReference>
<dbReference type="OrthoDB" id="416217at2759"/>
<name>Q754A1_EREGS</name>
<dbReference type="CDD" id="cd00067">
    <property type="entry name" value="GAL4"/>
    <property type="match status" value="1"/>
</dbReference>
<gene>
    <name evidence="4" type="ORF">AGOS_AFR171W</name>
</gene>
<dbReference type="InterPro" id="IPR021858">
    <property type="entry name" value="Fun_TF"/>
</dbReference>
<feature type="domain" description="Zn(2)-C6 fungal-type" evidence="3">
    <location>
        <begin position="21"/>
        <end position="51"/>
    </location>
</feature>
<dbReference type="OMA" id="CWQCSHL"/>
<dbReference type="eggNOG" id="ENOG502QPYE">
    <property type="taxonomic scope" value="Eukaryota"/>
</dbReference>
<dbReference type="PANTHER" id="PTHR37534">
    <property type="entry name" value="TRANSCRIPTIONAL ACTIVATOR PROTEIN UGA3"/>
    <property type="match status" value="1"/>
</dbReference>
<dbReference type="PROSITE" id="PS50048">
    <property type="entry name" value="ZN2_CY6_FUNGAL_2"/>
    <property type="match status" value="1"/>
</dbReference>
<dbReference type="RefSeq" id="NP_985718.1">
    <property type="nucleotide sequence ID" value="NM_211072.1"/>
</dbReference>
<dbReference type="KEGG" id="ago:AGOS_AFR171W"/>
<dbReference type="Proteomes" id="UP000000591">
    <property type="component" value="Chromosome VI"/>
</dbReference>
<dbReference type="GO" id="GO:0008270">
    <property type="term" value="F:zinc ion binding"/>
    <property type="evidence" value="ECO:0007669"/>
    <property type="project" value="InterPro"/>
</dbReference>
<dbReference type="GO" id="GO:0045944">
    <property type="term" value="P:positive regulation of transcription by RNA polymerase II"/>
    <property type="evidence" value="ECO:0000318"/>
    <property type="project" value="GO_Central"/>
</dbReference>
<accession>Q754A1</accession>
<comment type="subcellular location">
    <subcellularLocation>
        <location evidence="1">Nucleus</location>
    </subcellularLocation>
</comment>
<dbReference type="InterPro" id="IPR001138">
    <property type="entry name" value="Zn2Cys6_DnaBD"/>
</dbReference>
<evidence type="ECO:0000256" key="1">
    <source>
        <dbReference type="ARBA" id="ARBA00004123"/>
    </source>
</evidence>
<dbReference type="GeneID" id="4621975"/>
<proteinExistence type="predicted"/>
<dbReference type="InterPro" id="IPR036864">
    <property type="entry name" value="Zn2-C6_fun-type_DNA-bd_sf"/>
</dbReference>
<evidence type="ECO:0000256" key="2">
    <source>
        <dbReference type="ARBA" id="ARBA00023242"/>
    </source>
</evidence>
<dbReference type="GO" id="GO:0000976">
    <property type="term" value="F:transcription cis-regulatory region binding"/>
    <property type="evidence" value="ECO:0000318"/>
    <property type="project" value="GO_Central"/>
</dbReference>
<dbReference type="PANTHER" id="PTHR37534:SF49">
    <property type="entry name" value="LYSINE BIOSYNTHESIS REGULATORY PROTEIN LYS14"/>
    <property type="match status" value="1"/>
</dbReference>
<evidence type="ECO:0000313" key="4">
    <source>
        <dbReference type="EMBL" id="AAS53542.1"/>
    </source>
</evidence>
<dbReference type="GO" id="GO:0000981">
    <property type="term" value="F:DNA-binding transcription factor activity, RNA polymerase II-specific"/>
    <property type="evidence" value="ECO:0007669"/>
    <property type="project" value="InterPro"/>
</dbReference>
<protein>
    <submittedName>
        <fullName evidence="4">AFR171Wp</fullName>
    </submittedName>
</protein>
<dbReference type="GO" id="GO:0005634">
    <property type="term" value="C:nucleus"/>
    <property type="evidence" value="ECO:0000318"/>
    <property type="project" value="GO_Central"/>
</dbReference>
<keyword evidence="5" id="KW-1185">Reference proteome</keyword>
<dbReference type="GO" id="GO:0003700">
    <property type="term" value="F:DNA-binding transcription factor activity"/>
    <property type="evidence" value="ECO:0000318"/>
    <property type="project" value="GO_Central"/>
</dbReference>
<dbReference type="PRINTS" id="PR00755">
    <property type="entry name" value="AFLATOXINBRP"/>
</dbReference>
<dbReference type="InParanoid" id="Q754A1"/>